<dbReference type="InterPro" id="IPR001314">
    <property type="entry name" value="Peptidase_S1A"/>
</dbReference>
<accession>A0A1I7XWN9</accession>
<dbReference type="SUPFAM" id="SSF50494">
    <property type="entry name" value="Trypsin-like serine proteases"/>
    <property type="match status" value="1"/>
</dbReference>
<dbReference type="SMART" id="SM00020">
    <property type="entry name" value="Tryp_SPc"/>
    <property type="match status" value="1"/>
</dbReference>
<protein>
    <submittedName>
        <fullName evidence="6">Peptidase S1 domain-containing protein</fullName>
    </submittedName>
</protein>
<evidence type="ECO:0000256" key="3">
    <source>
        <dbReference type="SAM" id="SignalP"/>
    </source>
</evidence>
<dbReference type="InterPro" id="IPR009003">
    <property type="entry name" value="Peptidase_S1_PA"/>
</dbReference>
<dbReference type="GO" id="GO:0006508">
    <property type="term" value="P:proteolysis"/>
    <property type="evidence" value="ECO:0007669"/>
    <property type="project" value="UniProtKB-KW"/>
</dbReference>
<dbReference type="GO" id="GO:0004252">
    <property type="term" value="F:serine-type endopeptidase activity"/>
    <property type="evidence" value="ECO:0007669"/>
    <property type="project" value="InterPro"/>
</dbReference>
<keyword evidence="1" id="KW-1015">Disulfide bond</keyword>
<dbReference type="CDD" id="cd00190">
    <property type="entry name" value="Tryp_SPc"/>
    <property type="match status" value="1"/>
</dbReference>
<dbReference type="Pfam" id="PF00089">
    <property type="entry name" value="Trypsin"/>
    <property type="match status" value="1"/>
</dbReference>
<dbReference type="PANTHER" id="PTHR24252">
    <property type="entry name" value="ACROSIN-RELATED"/>
    <property type="match status" value="1"/>
</dbReference>
<sequence length="316" mass="33767">MRILLLLLALSASGLAFYFEKVEGPASLQDPHEAFLETVQKAVKLLNHSELVFGGQRAALGDFPTQAYLSYRSRQGGSYICGASLLTATHVVTAAHCAYDLISGQLLFGSVDLDQKGPNAQARQVSGKVVHSGYAPNSQQIQNDIAVLEFQPAVTINRYVQLSKIPSNDVPVLESGKAIVSGFGTYTFQNGESVTSRYLLYAEVDLVLKSVCRQRWSGAPIADSQLCAGSRGRGVGPGDSGGPMQVRHGGQFYEVGLASFVYDDQQTMQYGQDRVPNVFTRVSSFCSFMQQAASGFRCVDVGGSGPGTGTGECPTL</sequence>
<dbReference type="InterPro" id="IPR018114">
    <property type="entry name" value="TRYPSIN_HIS"/>
</dbReference>
<dbReference type="InterPro" id="IPR033116">
    <property type="entry name" value="TRYPSIN_SER"/>
</dbReference>
<dbReference type="WBParaSite" id="L893_g1025.t1">
    <property type="protein sequence ID" value="L893_g1025.t1"/>
    <property type="gene ID" value="L893_g1025"/>
</dbReference>
<keyword evidence="2" id="KW-0720">Serine protease</keyword>
<evidence type="ECO:0000259" key="4">
    <source>
        <dbReference type="PROSITE" id="PS50240"/>
    </source>
</evidence>
<keyword evidence="2" id="KW-0645">Protease</keyword>
<dbReference type="AlphaFoldDB" id="A0A1I7XWN9"/>
<keyword evidence="2" id="KW-0378">Hydrolase</keyword>
<name>A0A1I7XWN9_9BILA</name>
<evidence type="ECO:0000313" key="5">
    <source>
        <dbReference type="Proteomes" id="UP000095287"/>
    </source>
</evidence>
<dbReference type="Proteomes" id="UP000095287">
    <property type="component" value="Unplaced"/>
</dbReference>
<reference evidence="6" key="1">
    <citation type="submission" date="2016-11" db="UniProtKB">
        <authorList>
            <consortium name="WormBaseParasite"/>
        </authorList>
    </citation>
    <scope>IDENTIFICATION</scope>
</reference>
<dbReference type="PROSITE" id="PS50240">
    <property type="entry name" value="TRYPSIN_DOM"/>
    <property type="match status" value="1"/>
</dbReference>
<feature type="signal peptide" evidence="3">
    <location>
        <begin position="1"/>
        <end position="16"/>
    </location>
</feature>
<keyword evidence="3" id="KW-0732">Signal</keyword>
<keyword evidence="5" id="KW-1185">Reference proteome</keyword>
<evidence type="ECO:0000256" key="2">
    <source>
        <dbReference type="RuleBase" id="RU363034"/>
    </source>
</evidence>
<feature type="domain" description="Peptidase S1" evidence="4">
    <location>
        <begin position="52"/>
        <end position="294"/>
    </location>
</feature>
<evidence type="ECO:0000256" key="1">
    <source>
        <dbReference type="ARBA" id="ARBA00023157"/>
    </source>
</evidence>
<organism evidence="5 6">
    <name type="scientific">Steinernema glaseri</name>
    <dbReference type="NCBI Taxonomy" id="37863"/>
    <lineage>
        <taxon>Eukaryota</taxon>
        <taxon>Metazoa</taxon>
        <taxon>Ecdysozoa</taxon>
        <taxon>Nematoda</taxon>
        <taxon>Chromadorea</taxon>
        <taxon>Rhabditida</taxon>
        <taxon>Tylenchina</taxon>
        <taxon>Panagrolaimomorpha</taxon>
        <taxon>Strongyloidoidea</taxon>
        <taxon>Steinernematidae</taxon>
        <taxon>Steinernema</taxon>
    </lineage>
</organism>
<evidence type="ECO:0000313" key="6">
    <source>
        <dbReference type="WBParaSite" id="L893_g1025.t1"/>
    </source>
</evidence>
<dbReference type="InterPro" id="IPR001254">
    <property type="entry name" value="Trypsin_dom"/>
</dbReference>
<dbReference type="PROSITE" id="PS00134">
    <property type="entry name" value="TRYPSIN_HIS"/>
    <property type="match status" value="1"/>
</dbReference>
<dbReference type="InterPro" id="IPR043504">
    <property type="entry name" value="Peptidase_S1_PA_chymotrypsin"/>
</dbReference>
<dbReference type="PROSITE" id="PS00135">
    <property type="entry name" value="TRYPSIN_SER"/>
    <property type="match status" value="1"/>
</dbReference>
<dbReference type="PRINTS" id="PR00722">
    <property type="entry name" value="CHYMOTRYPSIN"/>
</dbReference>
<proteinExistence type="predicted"/>
<dbReference type="PANTHER" id="PTHR24252:SF16">
    <property type="entry name" value="TRANSMEMBRANE SERINE PROTEASE 15"/>
    <property type="match status" value="1"/>
</dbReference>
<dbReference type="Gene3D" id="2.40.10.10">
    <property type="entry name" value="Trypsin-like serine proteases"/>
    <property type="match status" value="1"/>
</dbReference>
<feature type="chain" id="PRO_5009311535" evidence="3">
    <location>
        <begin position="17"/>
        <end position="316"/>
    </location>
</feature>